<gene>
    <name evidence="1" type="ORF">SAMN05421786_102555</name>
</gene>
<dbReference type="STRING" id="373668.SAMN05421786_102555"/>
<organism evidence="1 2">
    <name type="scientific">Chryseobacterium ureilyticum</name>
    <dbReference type="NCBI Taxonomy" id="373668"/>
    <lineage>
        <taxon>Bacteria</taxon>
        <taxon>Pseudomonadati</taxon>
        <taxon>Bacteroidota</taxon>
        <taxon>Flavobacteriia</taxon>
        <taxon>Flavobacteriales</taxon>
        <taxon>Weeksellaceae</taxon>
        <taxon>Chryseobacterium group</taxon>
        <taxon>Chryseobacterium</taxon>
    </lineage>
</organism>
<dbReference type="AlphaFoldDB" id="A0A1N7MFT6"/>
<dbReference type="Proteomes" id="UP000186744">
    <property type="component" value="Unassembled WGS sequence"/>
</dbReference>
<protein>
    <submittedName>
        <fullName evidence="1">Uncharacterized protein</fullName>
    </submittedName>
</protein>
<evidence type="ECO:0000313" key="1">
    <source>
        <dbReference type="EMBL" id="SIS84995.1"/>
    </source>
</evidence>
<name>A0A1N7MFT6_9FLAO</name>
<dbReference type="EMBL" id="FTOL01000002">
    <property type="protein sequence ID" value="SIS84995.1"/>
    <property type="molecule type" value="Genomic_DNA"/>
</dbReference>
<sequence>MTSNVERFGDFYALKNDWLSKEPGINILTENKTRESYQWFVRNYNNYQNKLLVSVLHFYLKL</sequence>
<proteinExistence type="predicted"/>
<evidence type="ECO:0000313" key="2">
    <source>
        <dbReference type="Proteomes" id="UP000186744"/>
    </source>
</evidence>
<accession>A0A1N7MFT6</accession>
<keyword evidence="2" id="KW-1185">Reference proteome</keyword>
<reference evidence="2" key="1">
    <citation type="submission" date="2017-01" db="EMBL/GenBank/DDBJ databases">
        <authorList>
            <person name="Varghese N."/>
            <person name="Submissions S."/>
        </authorList>
    </citation>
    <scope>NUCLEOTIDE SEQUENCE [LARGE SCALE GENOMIC DNA]</scope>
    <source>
        <strain evidence="2">DSM 18017</strain>
    </source>
</reference>